<feature type="compositionally biased region" description="Low complexity" evidence="1">
    <location>
        <begin position="8"/>
        <end position="30"/>
    </location>
</feature>
<dbReference type="Proteomes" id="UP001189429">
    <property type="component" value="Unassembled WGS sequence"/>
</dbReference>
<feature type="region of interest" description="Disordered" evidence="1">
    <location>
        <begin position="1"/>
        <end position="105"/>
    </location>
</feature>
<comment type="caution">
    <text evidence="2">The sequence shown here is derived from an EMBL/GenBank/DDBJ whole genome shotgun (WGS) entry which is preliminary data.</text>
</comment>
<organism evidence="2 3">
    <name type="scientific">Prorocentrum cordatum</name>
    <dbReference type="NCBI Taxonomy" id="2364126"/>
    <lineage>
        <taxon>Eukaryota</taxon>
        <taxon>Sar</taxon>
        <taxon>Alveolata</taxon>
        <taxon>Dinophyceae</taxon>
        <taxon>Prorocentrales</taxon>
        <taxon>Prorocentraceae</taxon>
        <taxon>Prorocentrum</taxon>
    </lineage>
</organism>
<name>A0ABN9WI99_9DINO</name>
<dbReference type="EMBL" id="CAUYUJ010018771">
    <property type="protein sequence ID" value="CAK0886212.1"/>
    <property type="molecule type" value="Genomic_DNA"/>
</dbReference>
<keyword evidence="3" id="KW-1185">Reference proteome</keyword>
<accession>A0ABN9WI99</accession>
<sequence length="127" mass="12827">MNTMSNVTTSLSNTTATSTATPARAASRTSIGGTSGMPFDYGHSRMQDLGEQVAASQASIGGASGMPHVASAPRPRLEHACSVCGASRPRPPEAGATLPRRGEGAWARAATAPTIGNPALISRPNSP</sequence>
<protein>
    <submittedName>
        <fullName evidence="2">Uncharacterized protein</fullName>
    </submittedName>
</protein>
<reference evidence="2" key="1">
    <citation type="submission" date="2023-10" db="EMBL/GenBank/DDBJ databases">
        <authorList>
            <person name="Chen Y."/>
            <person name="Shah S."/>
            <person name="Dougan E. K."/>
            <person name="Thang M."/>
            <person name="Chan C."/>
        </authorList>
    </citation>
    <scope>NUCLEOTIDE SEQUENCE [LARGE SCALE GENOMIC DNA]</scope>
</reference>
<evidence type="ECO:0000313" key="3">
    <source>
        <dbReference type="Proteomes" id="UP001189429"/>
    </source>
</evidence>
<gene>
    <name evidence="2" type="ORF">PCOR1329_LOCUS67618</name>
</gene>
<evidence type="ECO:0000313" key="2">
    <source>
        <dbReference type="EMBL" id="CAK0886212.1"/>
    </source>
</evidence>
<evidence type="ECO:0000256" key="1">
    <source>
        <dbReference type="SAM" id="MobiDB-lite"/>
    </source>
</evidence>
<proteinExistence type="predicted"/>